<accession>A0A091H0T3</accession>
<sequence length="48" mass="5404">AAIDFLLLPQGRGCKDFEGMCCMNLSDHSTSIHKSIQVLRDEVRKLQV</sequence>
<reference evidence="1 2" key="1">
    <citation type="submission" date="2014-04" db="EMBL/GenBank/DDBJ databases">
        <title>Genome evolution of avian class.</title>
        <authorList>
            <person name="Zhang G."/>
            <person name="Li C."/>
        </authorList>
    </citation>
    <scope>NUCLEOTIDE SEQUENCE [LARGE SCALE GENOMIC DNA]</scope>
    <source>
        <strain evidence="1">BGI_N320</strain>
    </source>
</reference>
<organism evidence="1 2">
    <name type="scientific">Buceros rhinoceros silvestris</name>
    <dbReference type="NCBI Taxonomy" id="175836"/>
    <lineage>
        <taxon>Eukaryota</taxon>
        <taxon>Metazoa</taxon>
        <taxon>Chordata</taxon>
        <taxon>Craniata</taxon>
        <taxon>Vertebrata</taxon>
        <taxon>Euteleostomi</taxon>
        <taxon>Archelosauria</taxon>
        <taxon>Archosauria</taxon>
        <taxon>Dinosauria</taxon>
        <taxon>Saurischia</taxon>
        <taxon>Theropoda</taxon>
        <taxon>Coelurosauria</taxon>
        <taxon>Aves</taxon>
        <taxon>Neognathae</taxon>
        <taxon>Neoaves</taxon>
        <taxon>Telluraves</taxon>
        <taxon>Coraciimorphae</taxon>
        <taxon>Bucerotiformes</taxon>
        <taxon>Bucerotidae</taxon>
        <taxon>Buceros</taxon>
    </lineage>
</organism>
<protein>
    <submittedName>
        <fullName evidence="1">Uncharacterized protein</fullName>
    </submittedName>
</protein>
<proteinExistence type="predicted"/>
<evidence type="ECO:0000313" key="1">
    <source>
        <dbReference type="EMBL" id="KFO89009.1"/>
    </source>
</evidence>
<dbReference type="AlphaFoldDB" id="A0A091H0T3"/>
<dbReference type="Proteomes" id="UP000054064">
    <property type="component" value="Unassembled WGS sequence"/>
</dbReference>
<dbReference type="EMBL" id="KL519156">
    <property type="protein sequence ID" value="KFO89009.1"/>
    <property type="molecule type" value="Genomic_DNA"/>
</dbReference>
<feature type="non-terminal residue" evidence="1">
    <location>
        <position position="1"/>
    </location>
</feature>
<dbReference type="Gene3D" id="1.10.287.210">
    <property type="match status" value="1"/>
</dbReference>
<gene>
    <name evidence="1" type="ORF">N320_12829</name>
</gene>
<keyword evidence="2" id="KW-1185">Reference proteome</keyword>
<dbReference type="SUPFAM" id="SSF58069">
    <property type="entry name" value="Virus ectodomain"/>
    <property type="match status" value="1"/>
</dbReference>
<evidence type="ECO:0000313" key="2">
    <source>
        <dbReference type="Proteomes" id="UP000054064"/>
    </source>
</evidence>
<name>A0A091H0T3_BUCRH</name>
<feature type="non-terminal residue" evidence="1">
    <location>
        <position position="48"/>
    </location>
</feature>